<name>A0ABQ8TIA1_PERAM</name>
<organism evidence="1 2">
    <name type="scientific">Periplaneta americana</name>
    <name type="common">American cockroach</name>
    <name type="synonym">Blatta americana</name>
    <dbReference type="NCBI Taxonomy" id="6978"/>
    <lineage>
        <taxon>Eukaryota</taxon>
        <taxon>Metazoa</taxon>
        <taxon>Ecdysozoa</taxon>
        <taxon>Arthropoda</taxon>
        <taxon>Hexapoda</taxon>
        <taxon>Insecta</taxon>
        <taxon>Pterygota</taxon>
        <taxon>Neoptera</taxon>
        <taxon>Polyneoptera</taxon>
        <taxon>Dictyoptera</taxon>
        <taxon>Blattodea</taxon>
        <taxon>Blattoidea</taxon>
        <taxon>Blattidae</taxon>
        <taxon>Blattinae</taxon>
        <taxon>Periplaneta</taxon>
    </lineage>
</organism>
<reference evidence="1 2" key="1">
    <citation type="journal article" date="2022" name="Allergy">
        <title>Genome assembly and annotation of Periplaneta americana reveal a comprehensive cockroach allergen profile.</title>
        <authorList>
            <person name="Wang L."/>
            <person name="Xiong Q."/>
            <person name="Saelim N."/>
            <person name="Wang L."/>
            <person name="Nong W."/>
            <person name="Wan A.T."/>
            <person name="Shi M."/>
            <person name="Liu X."/>
            <person name="Cao Q."/>
            <person name="Hui J.H.L."/>
            <person name="Sookrung N."/>
            <person name="Leung T.F."/>
            <person name="Tungtrongchitr A."/>
            <person name="Tsui S.K.W."/>
        </authorList>
    </citation>
    <scope>NUCLEOTIDE SEQUENCE [LARGE SCALE GENOMIC DNA]</scope>
    <source>
        <strain evidence="1">PWHHKU_190912</strain>
    </source>
</reference>
<protein>
    <submittedName>
        <fullName evidence="1">Uncharacterized protein</fullName>
    </submittedName>
</protein>
<comment type="caution">
    <text evidence="1">The sequence shown here is derived from an EMBL/GenBank/DDBJ whole genome shotgun (WGS) entry which is preliminary data.</text>
</comment>
<keyword evidence="2" id="KW-1185">Reference proteome</keyword>
<accession>A0ABQ8TIA1</accession>
<gene>
    <name evidence="1" type="ORF">ANN_12689</name>
</gene>
<proteinExistence type="predicted"/>
<sequence length="284" mass="32308">MASVVFLRCGGGFFMLEEITSEHCNNVTVPKSSNVATNWAVQSRSGLRTVPPPKYTSHQQSANHIIVSFIAHRLLQFDSGIFWPLLKKRLEAFEMWILRGKKRVKWTNRVRDEAVLKRVGEKRIMLKLIRKRKRKLSAEGCTGRNVNGRRVRGRRRYQMIGDIKIYESYEETKRKADNRKDWLMLGLQVIVILPQGKSCIRIATSKSSFPSEVFPKEGTSLARETSHYASVSASIHAGETTSKKEISTCVLQHTSWECALSRLGGEKTGTRTRIGGRSRRDEDG</sequence>
<dbReference type="Proteomes" id="UP001148838">
    <property type="component" value="Unassembled WGS sequence"/>
</dbReference>
<dbReference type="EMBL" id="JAJSOF020000009">
    <property type="protein sequence ID" value="KAJ4446003.1"/>
    <property type="molecule type" value="Genomic_DNA"/>
</dbReference>
<evidence type="ECO:0000313" key="1">
    <source>
        <dbReference type="EMBL" id="KAJ4446003.1"/>
    </source>
</evidence>
<evidence type="ECO:0000313" key="2">
    <source>
        <dbReference type="Proteomes" id="UP001148838"/>
    </source>
</evidence>